<comment type="caution">
    <text evidence="6">The sequence shown here is derived from an EMBL/GenBank/DDBJ whole genome shotgun (WGS) entry which is preliminary data.</text>
</comment>
<accession>A0A7W9HJ87</accession>
<protein>
    <submittedName>
        <fullName evidence="6">Biotin carboxylase</fullName>
    </submittedName>
</protein>
<dbReference type="Pfam" id="PF13535">
    <property type="entry name" value="ATP-grasp_4"/>
    <property type="match status" value="1"/>
</dbReference>
<keyword evidence="3 4" id="KW-0067">ATP-binding</keyword>
<proteinExistence type="predicted"/>
<feature type="domain" description="ATP-grasp" evidence="5">
    <location>
        <begin position="110"/>
        <end position="298"/>
    </location>
</feature>
<evidence type="ECO:0000259" key="5">
    <source>
        <dbReference type="PROSITE" id="PS50975"/>
    </source>
</evidence>
<dbReference type="GO" id="GO:0016874">
    <property type="term" value="F:ligase activity"/>
    <property type="evidence" value="ECO:0007669"/>
    <property type="project" value="UniProtKB-KW"/>
</dbReference>
<evidence type="ECO:0000256" key="4">
    <source>
        <dbReference type="PROSITE-ProRule" id="PRU00409"/>
    </source>
</evidence>
<dbReference type="PROSITE" id="PS50975">
    <property type="entry name" value="ATP_GRASP"/>
    <property type="match status" value="1"/>
</dbReference>
<dbReference type="AlphaFoldDB" id="A0A7W9HJ87"/>
<evidence type="ECO:0000313" key="6">
    <source>
        <dbReference type="EMBL" id="MBB5803135.1"/>
    </source>
</evidence>
<keyword evidence="1" id="KW-0436">Ligase</keyword>
<dbReference type="GO" id="GO:0046872">
    <property type="term" value="F:metal ion binding"/>
    <property type="evidence" value="ECO:0007669"/>
    <property type="project" value="InterPro"/>
</dbReference>
<dbReference type="Proteomes" id="UP000552097">
    <property type="component" value="Unassembled WGS sequence"/>
</dbReference>
<dbReference type="PANTHER" id="PTHR43585:SF2">
    <property type="entry name" value="ATP-GRASP ENZYME FSQD"/>
    <property type="match status" value="1"/>
</dbReference>
<dbReference type="SUPFAM" id="SSF56059">
    <property type="entry name" value="Glutathione synthetase ATP-binding domain-like"/>
    <property type="match status" value="1"/>
</dbReference>
<organism evidence="6 7">
    <name type="scientific">Saccharothrix ecbatanensis</name>
    <dbReference type="NCBI Taxonomy" id="1105145"/>
    <lineage>
        <taxon>Bacteria</taxon>
        <taxon>Bacillati</taxon>
        <taxon>Actinomycetota</taxon>
        <taxon>Actinomycetes</taxon>
        <taxon>Pseudonocardiales</taxon>
        <taxon>Pseudonocardiaceae</taxon>
        <taxon>Saccharothrix</taxon>
    </lineage>
</organism>
<keyword evidence="7" id="KW-1185">Reference proteome</keyword>
<dbReference type="Pfam" id="PF18603">
    <property type="entry name" value="LAL_C2"/>
    <property type="match status" value="1"/>
</dbReference>
<dbReference type="PANTHER" id="PTHR43585">
    <property type="entry name" value="FUMIPYRROLE BIOSYNTHESIS PROTEIN C"/>
    <property type="match status" value="1"/>
</dbReference>
<dbReference type="InterPro" id="IPR040570">
    <property type="entry name" value="LAL_C2"/>
</dbReference>
<dbReference type="InterPro" id="IPR052032">
    <property type="entry name" value="ATP-dep_AA_Ligase"/>
</dbReference>
<evidence type="ECO:0000313" key="7">
    <source>
        <dbReference type="Proteomes" id="UP000552097"/>
    </source>
</evidence>
<sequence>MTRTVVILGSRANIVRAAVDLGVHVLWIRPPGAGPVEGFTGPVDMRECDLADYAGVRSLVLKASRSTEVCGVFSLTEGGLLATARLNAELGLPGNRPKAVEALLNKGRMRAVMAEACLPEVRHRLVRDPGELIAFMAETAGPLILKPPSDTGSRNVFRICEVADAVAAFATVGPVPMLAEELLVGREISVEAFSADGVHRVIAFTDKSFLAEDSFIEIGHTMPAVLGAAERTAVARAVADLLTAVEVDHGPTHTEVVLTAAGPRVIESHTRVGGAGIAELVRLAHGVDLARLTVGVPLGLARPPAAFPDAIGGAASRAVLPAPGVVTAVRVPDDLPPMVSVALDCRVGQVIPPLLSGNDKKAGVVIASGVNATEAATIAEAAVAQITVRTESR</sequence>
<dbReference type="Gene3D" id="3.30.470.20">
    <property type="entry name" value="ATP-grasp fold, B domain"/>
    <property type="match status" value="1"/>
</dbReference>
<keyword evidence="2 4" id="KW-0547">Nucleotide-binding</keyword>
<dbReference type="EMBL" id="JACHMO010000001">
    <property type="protein sequence ID" value="MBB5803135.1"/>
    <property type="molecule type" value="Genomic_DNA"/>
</dbReference>
<evidence type="ECO:0000256" key="2">
    <source>
        <dbReference type="ARBA" id="ARBA00022741"/>
    </source>
</evidence>
<dbReference type="Gene3D" id="3.40.50.20">
    <property type="match status" value="1"/>
</dbReference>
<name>A0A7W9HJ87_9PSEU</name>
<evidence type="ECO:0000256" key="3">
    <source>
        <dbReference type="ARBA" id="ARBA00022840"/>
    </source>
</evidence>
<dbReference type="GO" id="GO:0005524">
    <property type="term" value="F:ATP binding"/>
    <property type="evidence" value="ECO:0007669"/>
    <property type="project" value="UniProtKB-UniRule"/>
</dbReference>
<evidence type="ECO:0000256" key="1">
    <source>
        <dbReference type="ARBA" id="ARBA00022598"/>
    </source>
</evidence>
<reference evidence="6 7" key="1">
    <citation type="submission" date="2020-08" db="EMBL/GenBank/DDBJ databases">
        <title>Sequencing the genomes of 1000 actinobacteria strains.</title>
        <authorList>
            <person name="Klenk H.-P."/>
        </authorList>
    </citation>
    <scope>NUCLEOTIDE SEQUENCE [LARGE SCALE GENOMIC DNA]</scope>
    <source>
        <strain evidence="6 7">DSM 45486</strain>
    </source>
</reference>
<dbReference type="InterPro" id="IPR011761">
    <property type="entry name" value="ATP-grasp"/>
</dbReference>
<dbReference type="RefSeq" id="WP_184920299.1">
    <property type="nucleotide sequence ID" value="NZ_JACHMO010000001.1"/>
</dbReference>
<gene>
    <name evidence="6" type="ORF">F4560_002903</name>
</gene>